<feature type="compositionally biased region" description="Low complexity" evidence="1">
    <location>
        <begin position="130"/>
        <end position="142"/>
    </location>
</feature>
<dbReference type="RefSeq" id="XP_007405842.1">
    <property type="nucleotide sequence ID" value="XM_007405780.1"/>
</dbReference>
<accession>F4R901</accession>
<protein>
    <submittedName>
        <fullName evidence="2">Uncharacterized protein</fullName>
    </submittedName>
</protein>
<gene>
    <name evidence="2" type="ORF">MELLADRAFT_59844</name>
</gene>
<evidence type="ECO:0000313" key="3">
    <source>
        <dbReference type="Proteomes" id="UP000001072"/>
    </source>
</evidence>
<feature type="compositionally biased region" description="Basic residues" evidence="1">
    <location>
        <begin position="94"/>
        <end position="127"/>
    </location>
</feature>
<keyword evidence="3" id="KW-1185">Reference proteome</keyword>
<proteinExistence type="predicted"/>
<reference evidence="3" key="1">
    <citation type="journal article" date="2011" name="Proc. Natl. Acad. Sci. U.S.A.">
        <title>Obligate biotrophy features unraveled by the genomic analysis of rust fungi.</title>
        <authorList>
            <person name="Duplessis S."/>
            <person name="Cuomo C.A."/>
            <person name="Lin Y.-C."/>
            <person name="Aerts A."/>
            <person name="Tisserant E."/>
            <person name="Veneault-Fourrey C."/>
            <person name="Joly D.L."/>
            <person name="Hacquard S."/>
            <person name="Amselem J."/>
            <person name="Cantarel B.L."/>
            <person name="Chiu R."/>
            <person name="Coutinho P.M."/>
            <person name="Feau N."/>
            <person name="Field M."/>
            <person name="Frey P."/>
            <person name="Gelhaye E."/>
            <person name="Goldberg J."/>
            <person name="Grabherr M.G."/>
            <person name="Kodira C.D."/>
            <person name="Kohler A."/>
            <person name="Kuees U."/>
            <person name="Lindquist E.A."/>
            <person name="Lucas S.M."/>
            <person name="Mago R."/>
            <person name="Mauceli E."/>
            <person name="Morin E."/>
            <person name="Murat C."/>
            <person name="Pangilinan J.L."/>
            <person name="Park R."/>
            <person name="Pearson M."/>
            <person name="Quesneville H."/>
            <person name="Rouhier N."/>
            <person name="Sakthikumar S."/>
            <person name="Salamov A.A."/>
            <person name="Schmutz J."/>
            <person name="Selles B."/>
            <person name="Shapiro H."/>
            <person name="Tanguay P."/>
            <person name="Tuskan G.A."/>
            <person name="Henrissat B."/>
            <person name="Van de Peer Y."/>
            <person name="Rouze P."/>
            <person name="Ellis J.G."/>
            <person name="Dodds P.N."/>
            <person name="Schein J.E."/>
            <person name="Zhong S."/>
            <person name="Hamelin R.C."/>
            <person name="Grigoriev I.V."/>
            <person name="Szabo L.J."/>
            <person name="Martin F."/>
        </authorList>
    </citation>
    <scope>NUCLEOTIDE SEQUENCE [LARGE SCALE GENOMIC DNA]</scope>
    <source>
        <strain evidence="3">98AG31 / pathotype 3-4-7</strain>
    </source>
</reference>
<sequence>MAGDNKLINKDTTLIESDKEDLESIGGEGGREHHHQRSEVSLLGNNKDEAEGDQLSEDEGSEDSDRYFLLVRVKRLRNRFYDKHGNPNTTPEPKRKKGRKADKPRKKPSKSGKKKQTDKKRKKGKKKAFSDSSLLSSGSDLDSLPKRFDLDSDSPSFSIENPADSDSSDLDSLSSSEEETSKSNKAKPFKKMNDYVPLSIFLRKNNDCQGTKDPELLKGYTSKGMIQAEVDSDQNMEFGESVEASNLQARYAGELYSPRNRACQNQGGTSGLGIKPQIVCIKSNQKSKVLHSQKLAVPPTTGSLDTKVEGNIRKFLTQTTTILEEMHKKLTKK</sequence>
<organism evidence="3">
    <name type="scientific">Melampsora larici-populina (strain 98AG31 / pathotype 3-4-7)</name>
    <name type="common">Poplar leaf rust fungus</name>
    <dbReference type="NCBI Taxonomy" id="747676"/>
    <lineage>
        <taxon>Eukaryota</taxon>
        <taxon>Fungi</taxon>
        <taxon>Dikarya</taxon>
        <taxon>Basidiomycota</taxon>
        <taxon>Pucciniomycotina</taxon>
        <taxon>Pucciniomycetes</taxon>
        <taxon>Pucciniales</taxon>
        <taxon>Melampsoraceae</taxon>
        <taxon>Melampsora</taxon>
    </lineage>
</organism>
<evidence type="ECO:0000313" key="2">
    <source>
        <dbReference type="EMBL" id="EGG11240.1"/>
    </source>
</evidence>
<name>F4R901_MELLP</name>
<feature type="compositionally biased region" description="Acidic residues" evidence="1">
    <location>
        <begin position="50"/>
        <end position="62"/>
    </location>
</feature>
<dbReference type="KEGG" id="mlr:MELLADRAFT_59844"/>
<dbReference type="AlphaFoldDB" id="F4R901"/>
<dbReference type="HOGENOM" id="CLU_834398_0_0_1"/>
<dbReference type="InParanoid" id="F4R901"/>
<dbReference type="GeneID" id="18929433"/>
<dbReference type="Proteomes" id="UP000001072">
    <property type="component" value="Unassembled WGS sequence"/>
</dbReference>
<feature type="region of interest" description="Disordered" evidence="1">
    <location>
        <begin position="1"/>
        <end position="188"/>
    </location>
</feature>
<dbReference type="VEuPathDB" id="FungiDB:MELLADRAFT_59844"/>
<dbReference type="EMBL" id="GL883093">
    <property type="protein sequence ID" value="EGG11240.1"/>
    <property type="molecule type" value="Genomic_DNA"/>
</dbReference>
<evidence type="ECO:0000256" key="1">
    <source>
        <dbReference type="SAM" id="MobiDB-lite"/>
    </source>
</evidence>